<dbReference type="InterPro" id="IPR008929">
    <property type="entry name" value="Chondroitin_lyas"/>
</dbReference>
<dbReference type="GO" id="GO:0016787">
    <property type="term" value="F:hydrolase activity"/>
    <property type="evidence" value="ECO:0007669"/>
    <property type="project" value="UniProtKB-KW"/>
</dbReference>
<keyword evidence="4" id="KW-0378">Hydrolase</keyword>
<feature type="domain" description="Alginate lyase" evidence="3">
    <location>
        <begin position="83"/>
        <end position="293"/>
    </location>
</feature>
<evidence type="ECO:0000313" key="4">
    <source>
        <dbReference type="EMBL" id="MQO11096.1"/>
    </source>
</evidence>
<dbReference type="EMBL" id="VZBP01000197">
    <property type="protein sequence ID" value="MQO11096.1"/>
    <property type="molecule type" value="Genomic_DNA"/>
</dbReference>
<evidence type="ECO:0000256" key="2">
    <source>
        <dbReference type="ARBA" id="ARBA00023239"/>
    </source>
</evidence>
<gene>
    <name evidence="4" type="ORF">F7D57_15585</name>
</gene>
<evidence type="ECO:0000256" key="1">
    <source>
        <dbReference type="ARBA" id="ARBA00022729"/>
    </source>
</evidence>
<organism evidence="4 5">
    <name type="scientific">Segatella copri</name>
    <dbReference type="NCBI Taxonomy" id="165179"/>
    <lineage>
        <taxon>Bacteria</taxon>
        <taxon>Pseudomonadati</taxon>
        <taxon>Bacteroidota</taxon>
        <taxon>Bacteroidia</taxon>
        <taxon>Bacteroidales</taxon>
        <taxon>Prevotellaceae</taxon>
        <taxon>Segatella</taxon>
    </lineage>
</organism>
<keyword evidence="1" id="KW-0732">Signal</keyword>
<dbReference type="InterPro" id="IPR008397">
    <property type="entry name" value="Alginate_lyase_dom"/>
</dbReference>
<dbReference type="Pfam" id="PF05426">
    <property type="entry name" value="Alginate_lyase"/>
    <property type="match status" value="1"/>
</dbReference>
<name>A0AA90VH37_9BACT</name>
<dbReference type="RefSeq" id="WP_153098161.1">
    <property type="nucleotide sequence ID" value="NZ_VZBP01000197.1"/>
</dbReference>
<dbReference type="Gene3D" id="1.50.10.100">
    <property type="entry name" value="Chondroitin AC/alginate lyase"/>
    <property type="match status" value="1"/>
</dbReference>
<dbReference type="SUPFAM" id="SSF48230">
    <property type="entry name" value="Chondroitin AC/alginate lyase"/>
    <property type="match status" value="1"/>
</dbReference>
<reference evidence="5" key="1">
    <citation type="submission" date="2019-09" db="EMBL/GenBank/DDBJ databases">
        <title>Distinct polysaccharide growth profiles of human intestinal Prevotella copri isolates.</title>
        <authorList>
            <person name="Fehlner-Peach H."/>
            <person name="Magnabosco C."/>
            <person name="Raghavan V."/>
            <person name="Scher J.U."/>
            <person name="Tett A."/>
            <person name="Cox L.M."/>
            <person name="Gottsegen C."/>
            <person name="Watters A."/>
            <person name="Wiltshire- Gordon J.D."/>
            <person name="Segata N."/>
            <person name="Bonneau R."/>
            <person name="Littman D.R."/>
        </authorList>
    </citation>
    <scope>NUCLEOTIDE SEQUENCE [LARGE SCALE GENOMIC DNA]</scope>
    <source>
        <strain evidence="5">iA624</strain>
    </source>
</reference>
<proteinExistence type="predicted"/>
<evidence type="ECO:0000313" key="5">
    <source>
        <dbReference type="Proteomes" id="UP000405805"/>
    </source>
</evidence>
<dbReference type="Proteomes" id="UP000405805">
    <property type="component" value="Unassembled WGS sequence"/>
</dbReference>
<evidence type="ECO:0000259" key="3">
    <source>
        <dbReference type="Pfam" id="PF05426"/>
    </source>
</evidence>
<comment type="caution">
    <text evidence="4">The sequence shown here is derived from an EMBL/GenBank/DDBJ whole genome shotgun (WGS) entry which is preliminary data.</text>
</comment>
<protein>
    <submittedName>
        <fullName evidence="4">Glycoside hydrolase family 92</fullName>
    </submittedName>
</protein>
<sequence>MKKFLIILYLFCNVMHINARQFVHPGILHTAEDLARIQQLVHQEIWPSIGSYEILKADHKSHADYQMQGPFENIARAGKFGFTKTPCEEDFNAAYYNALMWNITKKEEHARKTMEIIRAYAKTTQKIYGPDDPLCAGLQGFIFVNAAELMRYTYSSDKFSDGWQDADTRQVEKLLRQVFYPVLDTFVHSRPYANGNWGQSVYKMLMGMSVFLDDEAMFQQALDLFDHGNDNGALPNYIAESGQLQESGRDQAHTMLGIGCLSEMAEVAWKQGIDLYASYDNRIMKGMEYLSKYNLGYDVPFKTWTDKTGKYNNWTTLGESGRGEFRSVFELAYNHYVYRRHFQMPYTEQVLGLIRPEWQGFTCDNPGFGSLLFYLGKSSPKIADGKIDEDLRQAWKGWQSPSVGWRVKGGILKLSQPSLCLYKRVIYASGNEPLIAVKVSSMPKKHNSNWFRMSYSVNSAPEYWTWNERDAKRVGKDIYVFDVQNTRSNNATLFSKRKQQVMLILDFGDTSNEGIIVDWVKSISSIDDLD</sequence>
<dbReference type="GO" id="GO:0042597">
    <property type="term" value="C:periplasmic space"/>
    <property type="evidence" value="ECO:0007669"/>
    <property type="project" value="InterPro"/>
</dbReference>
<dbReference type="AlphaFoldDB" id="A0AA90VH37"/>
<keyword evidence="2" id="KW-0456">Lyase</keyword>
<dbReference type="GO" id="GO:0016829">
    <property type="term" value="F:lyase activity"/>
    <property type="evidence" value="ECO:0007669"/>
    <property type="project" value="UniProtKB-KW"/>
</dbReference>
<accession>A0AA90VH37</accession>